<proteinExistence type="predicted"/>
<dbReference type="Proteomes" id="UP001140096">
    <property type="component" value="Unassembled WGS sequence"/>
</dbReference>
<evidence type="ECO:0000313" key="1">
    <source>
        <dbReference type="EMBL" id="KAJ2798279.1"/>
    </source>
</evidence>
<evidence type="ECO:0000313" key="2">
    <source>
        <dbReference type="Proteomes" id="UP001140096"/>
    </source>
</evidence>
<dbReference type="EMBL" id="JANBUP010002987">
    <property type="protein sequence ID" value="KAJ2798279.1"/>
    <property type="molecule type" value="Genomic_DNA"/>
</dbReference>
<organism evidence="1 2">
    <name type="scientific">Coemansia furcata</name>
    <dbReference type="NCBI Taxonomy" id="417177"/>
    <lineage>
        <taxon>Eukaryota</taxon>
        <taxon>Fungi</taxon>
        <taxon>Fungi incertae sedis</taxon>
        <taxon>Zoopagomycota</taxon>
        <taxon>Kickxellomycotina</taxon>
        <taxon>Kickxellomycetes</taxon>
        <taxon>Kickxellales</taxon>
        <taxon>Kickxellaceae</taxon>
        <taxon>Coemansia</taxon>
    </lineage>
</organism>
<sequence length="488" mass="53330">MDADSHPLFKLASLLDDCPVYNHLAFADTKDWFDAHVLPHIVDNLADSEIARTILGQILSSVDNLYRVIPWLDVGSSLIHGVPRNHGHPVALGSDAAKKHFVAYLSPLARVLLAIASYVEGHAHDSTDEDHEANLTDADDGPSSVKPNVGIPAVHEVSLGDDQDSGSVADEKFNWQWLDELLVVYLSGSGSNSTHHSDSIDALLDVYTSSSARSLRQSIENVIVATCLHSPSTAQVILKRVFSRRLLDIFSVHSLRPRSLSQMPSITSSADGDESEFRPGFELYPLAKLVLQSVLGDGSKDRIDQVALLIEECFWTMAEKPDIRRQPIALTPPAIQKSQRSGAGVNFDTIRHATSGSHYVKAEWSASGSAYALDRSMHLLALLLIKSEDNSSVKQLATKLAQSRVLLDTILTYSGPSMSLFPALSIALKLLVVLWAAVDNGEAVVGNVSAAQLWSGINFNKLALQLDNRAPKEYMVWPYVQSTYIRPE</sequence>
<reference evidence="1" key="1">
    <citation type="submission" date="2022-07" db="EMBL/GenBank/DDBJ databases">
        <title>Phylogenomic reconstructions and comparative analyses of Kickxellomycotina fungi.</title>
        <authorList>
            <person name="Reynolds N.K."/>
            <person name="Stajich J.E."/>
            <person name="Barry K."/>
            <person name="Grigoriev I.V."/>
            <person name="Crous P."/>
            <person name="Smith M.E."/>
        </authorList>
    </citation>
    <scope>NUCLEOTIDE SEQUENCE</scope>
    <source>
        <strain evidence="1">CBS 102833</strain>
    </source>
</reference>
<comment type="caution">
    <text evidence="1">The sequence shown here is derived from an EMBL/GenBank/DDBJ whole genome shotgun (WGS) entry which is preliminary data.</text>
</comment>
<protein>
    <submittedName>
        <fullName evidence="1">Uncharacterized protein</fullName>
    </submittedName>
</protein>
<keyword evidence="2" id="KW-1185">Reference proteome</keyword>
<accession>A0ACC1KZ89</accession>
<name>A0ACC1KZ89_9FUNG</name>
<gene>
    <name evidence="1" type="ORF">H4S07_005731</name>
</gene>